<keyword evidence="8" id="KW-1185">Reference proteome</keyword>
<evidence type="ECO:0000259" key="5">
    <source>
        <dbReference type="PROSITE" id="PS50105"/>
    </source>
</evidence>
<dbReference type="Proteomes" id="UP000245783">
    <property type="component" value="Unassembled WGS sequence"/>
</dbReference>
<feature type="compositionally biased region" description="Low complexity" evidence="3">
    <location>
        <begin position="456"/>
        <end position="469"/>
    </location>
</feature>
<feature type="compositionally biased region" description="Polar residues" evidence="3">
    <location>
        <begin position="781"/>
        <end position="790"/>
    </location>
</feature>
<evidence type="ECO:0000313" key="8">
    <source>
        <dbReference type="Proteomes" id="UP000245783"/>
    </source>
</evidence>
<name>A0A316VQB1_9BASI</name>
<dbReference type="PANTHER" id="PTHR24135:SF28">
    <property type="entry name" value="LD13733P"/>
    <property type="match status" value="1"/>
</dbReference>
<accession>A0A316VQB1</accession>
<proteinExistence type="predicted"/>
<dbReference type="RefSeq" id="XP_025366670.1">
    <property type="nucleotide sequence ID" value="XM_025511136.1"/>
</dbReference>
<evidence type="ECO:0000256" key="1">
    <source>
        <dbReference type="ARBA" id="ARBA00022443"/>
    </source>
</evidence>
<feature type="domain" description="Ras-associating" evidence="6">
    <location>
        <begin position="473"/>
        <end position="552"/>
    </location>
</feature>
<sequence>MTSAEVSSPYDQFNGVGQAGSSVGANSWVHGTVHPTEWSLNDVISWLGTLSPPQSWHSTSFRQNAITGDVLLMLDNDALLDMGIASVGHRLTLLGAIWRLKQNWGVTIEEGDWKPGASTLDGSPDTSLPALVSALRVRDDRIRTLEGEIAKLADYLSRFQHDFASVCRILGVKNPSSEHPAPRPDPLLFTPESTLSNLALPSPRGANGSHHPVPATTAPVSNAQHHQPDSPRKQPLGVNTSHYDQSYAGPTSALSYGGSSGGASASASGSGSANHFGSLQNASSMLDAASDDREGDTLVPLGKARTPTSAHSLTGSVPNTAGIPSAVSGTSTSMGSHSGAPGNSPTRSVTGAMSSTGLGDEPSSSPTASTPGATPTSALPPGVSRLGTAGQQAAANSSSSQPQHSPLASTSVATSRRALAAPNLGSSSGGPNSESTAPAVGSVSANGCAVGASAGSSSISSGAQESKSSNAGSSADNPYKSFRVTLDDPCHKVLPAALKKYKINDDWRQYALFICYGQTERCLSYDEKPLLLFQKLKEAKQNPVFMLRHIRDVKSPIAIANAKAAQRKNSLGSAASKEGAAETTDAAGDPHSGSSGKSQASKGGSPGGGRVAEAVAKFGGGGGGGAGGSGGKARDGTGEAEDRGGEDGMVVAGGQNGEPFISGPAARLPPATAPPTYAIAIYPYVSERADEFDVGVGDTFVVLSKAKGWWVVQRDTKAMGKGDVVPRKAASESGTPSSSGSGGSSGGEIKSGWVPAGCLLETNRPLAGVLGRPEADPSTAVDPNTPTAWISQEKKGSDPIPPAVITSTSTPGIMLMDYAAPEDRLDLKKDDRLRVFKRYNHWSYCVAEAEGHARGWVPSWCGCIPATLTLPRFATDNLLKLCTSSRYRQIVRKWLATSRICIWAVRFWWWA</sequence>
<feature type="compositionally biased region" description="Low complexity" evidence="3">
    <location>
        <begin position="328"/>
        <end position="339"/>
    </location>
</feature>
<dbReference type="PANTHER" id="PTHR24135">
    <property type="entry name" value="SH3 AND MULTIPLE ANKYRIN REPEAT DOMAINS PROTEIN"/>
    <property type="match status" value="1"/>
</dbReference>
<dbReference type="InterPro" id="IPR051569">
    <property type="entry name" value="SHANK"/>
</dbReference>
<dbReference type="InterPro" id="IPR000159">
    <property type="entry name" value="RA_dom"/>
</dbReference>
<dbReference type="PROSITE" id="PS50200">
    <property type="entry name" value="RA"/>
    <property type="match status" value="1"/>
</dbReference>
<organism evidence="7 8">
    <name type="scientific">Ceraceosorus guamensis</name>
    <dbReference type="NCBI Taxonomy" id="1522189"/>
    <lineage>
        <taxon>Eukaryota</taxon>
        <taxon>Fungi</taxon>
        <taxon>Dikarya</taxon>
        <taxon>Basidiomycota</taxon>
        <taxon>Ustilaginomycotina</taxon>
        <taxon>Exobasidiomycetes</taxon>
        <taxon>Ceraceosorales</taxon>
        <taxon>Ceraceosoraceae</taxon>
        <taxon>Ceraceosorus</taxon>
    </lineage>
</organism>
<feature type="region of interest" description="Disordered" evidence="3">
    <location>
        <begin position="565"/>
        <end position="650"/>
    </location>
</feature>
<feature type="compositionally biased region" description="Low complexity" evidence="3">
    <location>
        <begin position="418"/>
        <end position="441"/>
    </location>
</feature>
<evidence type="ECO:0008006" key="9">
    <source>
        <dbReference type="Google" id="ProtNLM"/>
    </source>
</evidence>
<protein>
    <recommendedName>
        <fullName evidence="9">RA-domain-containing protein</fullName>
    </recommendedName>
</protein>
<feature type="compositionally biased region" description="Low complexity" evidence="3">
    <location>
        <begin position="391"/>
        <end position="409"/>
    </location>
</feature>
<feature type="region of interest" description="Disordered" evidence="3">
    <location>
        <begin position="456"/>
        <end position="478"/>
    </location>
</feature>
<evidence type="ECO:0000259" key="6">
    <source>
        <dbReference type="PROSITE" id="PS50200"/>
    </source>
</evidence>
<dbReference type="Gene3D" id="1.10.150.50">
    <property type="entry name" value="Transcription Factor, Ets-1"/>
    <property type="match status" value="1"/>
</dbReference>
<feature type="region of interest" description="Disordered" evidence="3">
    <location>
        <begin position="286"/>
        <end position="441"/>
    </location>
</feature>
<dbReference type="Gene3D" id="3.10.20.90">
    <property type="entry name" value="Phosphatidylinositol 3-kinase Catalytic Subunit, Chain A, domain 1"/>
    <property type="match status" value="1"/>
</dbReference>
<feature type="compositionally biased region" description="Basic and acidic residues" evidence="3">
    <location>
        <begin position="632"/>
        <end position="646"/>
    </location>
</feature>
<feature type="compositionally biased region" description="Low complexity" evidence="3">
    <location>
        <begin position="592"/>
        <end position="603"/>
    </location>
</feature>
<feature type="domain" description="SH3" evidence="4">
    <location>
        <begin position="673"/>
        <end position="764"/>
    </location>
</feature>
<dbReference type="Pfam" id="PF00536">
    <property type="entry name" value="SAM_1"/>
    <property type="match status" value="1"/>
</dbReference>
<dbReference type="InterPro" id="IPR001660">
    <property type="entry name" value="SAM"/>
</dbReference>
<gene>
    <name evidence="7" type="ORF">IE81DRAFT_23270</name>
</gene>
<feature type="compositionally biased region" description="Polar residues" evidence="3">
    <location>
        <begin position="306"/>
        <end position="319"/>
    </location>
</feature>
<reference evidence="7 8" key="1">
    <citation type="journal article" date="2018" name="Mol. Biol. Evol.">
        <title>Broad Genomic Sampling Reveals a Smut Pathogenic Ancestry of the Fungal Clade Ustilaginomycotina.</title>
        <authorList>
            <person name="Kijpornyongpan T."/>
            <person name="Mondo S.J."/>
            <person name="Barry K."/>
            <person name="Sandor L."/>
            <person name="Lee J."/>
            <person name="Lipzen A."/>
            <person name="Pangilinan J."/>
            <person name="LaButti K."/>
            <person name="Hainaut M."/>
            <person name="Henrissat B."/>
            <person name="Grigoriev I.V."/>
            <person name="Spatafora J.W."/>
            <person name="Aime M.C."/>
        </authorList>
    </citation>
    <scope>NUCLEOTIDE SEQUENCE [LARGE SCALE GENOMIC DNA]</scope>
    <source>
        <strain evidence="7 8">MCA 4658</strain>
    </source>
</reference>
<feature type="compositionally biased region" description="Basic and acidic residues" evidence="3">
    <location>
        <begin position="720"/>
        <end position="730"/>
    </location>
</feature>
<feature type="region of interest" description="Disordered" evidence="3">
    <location>
        <begin position="720"/>
        <end position="748"/>
    </location>
</feature>
<dbReference type="Gene3D" id="2.30.30.40">
    <property type="entry name" value="SH3 Domains"/>
    <property type="match status" value="1"/>
</dbReference>
<dbReference type="CDD" id="cd01786">
    <property type="entry name" value="RA_STE50"/>
    <property type="match status" value="1"/>
</dbReference>
<dbReference type="InterPro" id="IPR001452">
    <property type="entry name" value="SH3_domain"/>
</dbReference>
<keyword evidence="1 2" id="KW-0728">SH3 domain</keyword>
<dbReference type="SUPFAM" id="SSF50044">
    <property type="entry name" value="SH3-domain"/>
    <property type="match status" value="2"/>
</dbReference>
<dbReference type="AlphaFoldDB" id="A0A316VQB1"/>
<dbReference type="OrthoDB" id="8883818at2759"/>
<feature type="compositionally biased region" description="Polar residues" evidence="3">
    <location>
        <begin position="341"/>
        <end position="357"/>
    </location>
</feature>
<dbReference type="SMART" id="SM00454">
    <property type="entry name" value="SAM"/>
    <property type="match status" value="1"/>
</dbReference>
<evidence type="ECO:0000259" key="4">
    <source>
        <dbReference type="PROSITE" id="PS50002"/>
    </source>
</evidence>
<dbReference type="InterPro" id="IPR036028">
    <property type="entry name" value="SH3-like_dom_sf"/>
</dbReference>
<dbReference type="SMART" id="SM00314">
    <property type="entry name" value="RA"/>
    <property type="match status" value="1"/>
</dbReference>
<dbReference type="SUPFAM" id="SSF54236">
    <property type="entry name" value="Ubiquitin-like"/>
    <property type="match status" value="1"/>
</dbReference>
<dbReference type="PROSITE" id="PS50105">
    <property type="entry name" value="SAM_DOMAIN"/>
    <property type="match status" value="1"/>
</dbReference>
<dbReference type="GeneID" id="37033006"/>
<feature type="compositionally biased region" description="Low complexity" evidence="3">
    <location>
        <begin position="362"/>
        <end position="381"/>
    </location>
</feature>
<dbReference type="Pfam" id="PF00788">
    <property type="entry name" value="RA"/>
    <property type="match status" value="1"/>
</dbReference>
<evidence type="ECO:0000313" key="7">
    <source>
        <dbReference type="EMBL" id="PWN39510.1"/>
    </source>
</evidence>
<feature type="compositionally biased region" description="Gly residues" evidence="3">
    <location>
        <begin position="618"/>
        <end position="631"/>
    </location>
</feature>
<dbReference type="Pfam" id="PF00018">
    <property type="entry name" value="SH3_1"/>
    <property type="match status" value="1"/>
</dbReference>
<evidence type="ECO:0000256" key="2">
    <source>
        <dbReference type="PROSITE-ProRule" id="PRU00192"/>
    </source>
</evidence>
<dbReference type="CDD" id="cd00174">
    <property type="entry name" value="SH3"/>
    <property type="match status" value="2"/>
</dbReference>
<dbReference type="GO" id="GO:0007165">
    <property type="term" value="P:signal transduction"/>
    <property type="evidence" value="ECO:0007669"/>
    <property type="project" value="InterPro"/>
</dbReference>
<dbReference type="SUPFAM" id="SSF47769">
    <property type="entry name" value="SAM/Pointed domain"/>
    <property type="match status" value="1"/>
</dbReference>
<dbReference type="SMART" id="SM00326">
    <property type="entry name" value="SH3"/>
    <property type="match status" value="2"/>
</dbReference>
<dbReference type="EMBL" id="KZ819462">
    <property type="protein sequence ID" value="PWN39510.1"/>
    <property type="molecule type" value="Genomic_DNA"/>
</dbReference>
<dbReference type="InterPro" id="IPR029071">
    <property type="entry name" value="Ubiquitin-like_domsf"/>
</dbReference>
<dbReference type="PROSITE" id="PS50002">
    <property type="entry name" value="SH3"/>
    <property type="match status" value="1"/>
</dbReference>
<feature type="domain" description="SAM" evidence="5">
    <location>
        <begin position="38"/>
        <end position="103"/>
    </location>
</feature>
<evidence type="ECO:0000256" key="3">
    <source>
        <dbReference type="SAM" id="MobiDB-lite"/>
    </source>
</evidence>
<dbReference type="STRING" id="1522189.A0A316VQB1"/>
<feature type="region of interest" description="Disordered" evidence="3">
    <location>
        <begin position="770"/>
        <end position="804"/>
    </location>
</feature>
<feature type="region of interest" description="Disordered" evidence="3">
    <location>
        <begin position="175"/>
        <end position="246"/>
    </location>
</feature>
<dbReference type="InterPro" id="IPR013761">
    <property type="entry name" value="SAM/pointed_sf"/>
</dbReference>
<dbReference type="InParanoid" id="A0A316VQB1"/>